<name>A0A9Q4HYC5_MEDGN</name>
<evidence type="ECO:0000313" key="2">
    <source>
        <dbReference type="Proteomes" id="UP001079535"/>
    </source>
</evidence>
<dbReference type="EMBL" id="JAPRAY010000003">
    <property type="protein sequence ID" value="MCZ0666571.1"/>
    <property type="molecule type" value="Genomic_DNA"/>
</dbReference>
<protein>
    <submittedName>
        <fullName evidence="1">Uncharacterized protein</fullName>
    </submittedName>
</protein>
<proteinExistence type="predicted"/>
<reference evidence="1" key="1">
    <citation type="submission" date="2022-11" db="EMBL/GenBank/DDBJ databases">
        <title>Temperate bacteriophages infecting mucin-degrading bacterium Ruminococcus gnavus from the human gut.</title>
        <authorList>
            <person name="Buttimer C."/>
        </authorList>
    </citation>
    <scope>NUCLEOTIDE SEQUENCE</scope>
    <source>
        <strain evidence="1">CCUG 49994</strain>
    </source>
</reference>
<gene>
    <name evidence="1" type="ORF">OZZ17_03345</name>
</gene>
<dbReference type="AlphaFoldDB" id="A0A9Q4HYC5"/>
<dbReference type="Proteomes" id="UP001079535">
    <property type="component" value="Unassembled WGS sequence"/>
</dbReference>
<dbReference type="RefSeq" id="WP_009245541.1">
    <property type="nucleotide sequence ID" value="NZ_BAABXV010000001.1"/>
</dbReference>
<organism evidence="1 2">
    <name type="scientific">Mediterraneibacter gnavus</name>
    <name type="common">Ruminococcus gnavus</name>
    <dbReference type="NCBI Taxonomy" id="33038"/>
    <lineage>
        <taxon>Bacteria</taxon>
        <taxon>Bacillati</taxon>
        <taxon>Bacillota</taxon>
        <taxon>Clostridia</taxon>
        <taxon>Lachnospirales</taxon>
        <taxon>Lachnospiraceae</taxon>
        <taxon>Mediterraneibacter</taxon>
    </lineage>
</organism>
<accession>A0A9Q4HYC5</accession>
<comment type="caution">
    <text evidence="1">The sequence shown here is derived from an EMBL/GenBank/DDBJ whole genome shotgun (WGS) entry which is preliminary data.</text>
</comment>
<sequence length="58" mass="7003">MRREKDSMEYLFKEQSKRVKRGIKNMENSMYNSYNICNVDFEFATEMKAEGLLHGTRF</sequence>
<evidence type="ECO:0000313" key="1">
    <source>
        <dbReference type="EMBL" id="MCZ0666571.1"/>
    </source>
</evidence>